<dbReference type="Pfam" id="PF23324">
    <property type="entry name" value="DUF7086"/>
    <property type="match status" value="1"/>
</dbReference>
<organism evidence="3 4">
    <name type="scientific">Zizania palustris</name>
    <name type="common">Northern wild rice</name>
    <dbReference type="NCBI Taxonomy" id="103762"/>
    <lineage>
        <taxon>Eukaryota</taxon>
        <taxon>Viridiplantae</taxon>
        <taxon>Streptophyta</taxon>
        <taxon>Embryophyta</taxon>
        <taxon>Tracheophyta</taxon>
        <taxon>Spermatophyta</taxon>
        <taxon>Magnoliopsida</taxon>
        <taxon>Liliopsida</taxon>
        <taxon>Poales</taxon>
        <taxon>Poaceae</taxon>
        <taxon>BOP clade</taxon>
        <taxon>Oryzoideae</taxon>
        <taxon>Oryzeae</taxon>
        <taxon>Zizaniinae</taxon>
        <taxon>Zizania</taxon>
    </lineage>
</organism>
<reference evidence="3" key="1">
    <citation type="journal article" date="2021" name="bioRxiv">
        <title>Whole Genome Assembly and Annotation of Northern Wild Rice, Zizania palustris L., Supports a Whole Genome Duplication in the Zizania Genus.</title>
        <authorList>
            <person name="Haas M."/>
            <person name="Kono T."/>
            <person name="Macchietto M."/>
            <person name="Millas R."/>
            <person name="McGilp L."/>
            <person name="Shao M."/>
            <person name="Duquette J."/>
            <person name="Hirsch C.N."/>
            <person name="Kimball J."/>
        </authorList>
    </citation>
    <scope>NUCLEOTIDE SEQUENCE</scope>
    <source>
        <tissue evidence="3">Fresh leaf tissue</tissue>
    </source>
</reference>
<evidence type="ECO:0000259" key="2">
    <source>
        <dbReference type="Pfam" id="PF23324"/>
    </source>
</evidence>
<feature type="domain" description="DUF7086" evidence="2">
    <location>
        <begin position="81"/>
        <end position="214"/>
    </location>
</feature>
<evidence type="ECO:0000256" key="1">
    <source>
        <dbReference type="SAM" id="MobiDB-lite"/>
    </source>
</evidence>
<gene>
    <name evidence="3" type="ORF">GUJ93_ZPchr0007g3535</name>
</gene>
<keyword evidence="4" id="KW-1185">Reference proteome</keyword>
<name>A0A8J5TE46_ZIZPA</name>
<sequence length="221" mass="24997">MGCRMEEKQGVRMIGWTREGRDDVDDPLALTLGSIYASVHTPPSSLPPPPGPHSSHQERSPRHRLNCPAAPLFAPAQHDTLEHLLLKGIKSVEGVVRCKRCFGEQVIAYDLEAKFHEVRNYVAANRLAMNDRAPDEWMCPRLPDCIACGKEGSMSPVIPSDKREINWMFLFLGQMLGCCTLEDLKYFCKHTKLHRTGAKNRVLYNAFVEMCRQLEPHGPFN</sequence>
<reference evidence="3" key="2">
    <citation type="submission" date="2021-02" db="EMBL/GenBank/DDBJ databases">
        <authorList>
            <person name="Kimball J.A."/>
            <person name="Haas M.W."/>
            <person name="Macchietto M."/>
            <person name="Kono T."/>
            <person name="Duquette J."/>
            <person name="Shao M."/>
        </authorList>
    </citation>
    <scope>NUCLEOTIDE SEQUENCE</scope>
    <source>
        <tissue evidence="3">Fresh leaf tissue</tissue>
    </source>
</reference>
<evidence type="ECO:0000313" key="3">
    <source>
        <dbReference type="EMBL" id="KAG8077619.1"/>
    </source>
</evidence>
<evidence type="ECO:0000313" key="4">
    <source>
        <dbReference type="Proteomes" id="UP000729402"/>
    </source>
</evidence>
<dbReference type="PANTHER" id="PTHR34272:SF3">
    <property type="entry name" value="OS01G0693100 PROTEIN"/>
    <property type="match status" value="1"/>
</dbReference>
<dbReference type="Proteomes" id="UP000729402">
    <property type="component" value="Unassembled WGS sequence"/>
</dbReference>
<comment type="caution">
    <text evidence="3">The sequence shown here is derived from an EMBL/GenBank/DDBJ whole genome shotgun (WGS) entry which is preliminary data.</text>
</comment>
<feature type="region of interest" description="Disordered" evidence="1">
    <location>
        <begin position="39"/>
        <end position="63"/>
    </location>
</feature>
<dbReference type="AlphaFoldDB" id="A0A8J5TE46"/>
<dbReference type="PANTHER" id="PTHR34272">
    <property type="entry name" value="EXPRESSED PROTEIN"/>
    <property type="match status" value="1"/>
</dbReference>
<proteinExistence type="predicted"/>
<dbReference type="InterPro" id="IPR055513">
    <property type="entry name" value="DUF7086"/>
</dbReference>
<dbReference type="EMBL" id="JAAALK010000282">
    <property type="protein sequence ID" value="KAG8077619.1"/>
    <property type="molecule type" value="Genomic_DNA"/>
</dbReference>
<accession>A0A8J5TE46</accession>
<dbReference type="OrthoDB" id="1900495at2759"/>
<protein>
    <recommendedName>
        <fullName evidence="2">DUF7086 domain-containing protein</fullName>
    </recommendedName>
</protein>